<dbReference type="SMART" id="SM00333">
    <property type="entry name" value="TUDOR"/>
    <property type="match status" value="2"/>
</dbReference>
<evidence type="ECO:0000259" key="4">
    <source>
        <dbReference type="PROSITE" id="PS50304"/>
    </source>
</evidence>
<feature type="compositionally biased region" description="Basic and acidic residues" evidence="2">
    <location>
        <begin position="1167"/>
        <end position="1185"/>
    </location>
</feature>
<organism evidence="5 6">
    <name type="scientific">Trichoplax adhaerens</name>
    <name type="common">Trichoplax reptans</name>
    <dbReference type="NCBI Taxonomy" id="10228"/>
    <lineage>
        <taxon>Eukaryota</taxon>
        <taxon>Metazoa</taxon>
        <taxon>Placozoa</taxon>
        <taxon>Uniplacotomia</taxon>
        <taxon>Trichoplacea</taxon>
        <taxon>Trichoplacidae</taxon>
        <taxon>Trichoplax</taxon>
    </lineage>
</organism>
<feature type="compositionally biased region" description="Low complexity" evidence="2">
    <location>
        <begin position="1186"/>
        <end position="1218"/>
    </location>
</feature>
<dbReference type="GeneID" id="6754034"/>
<dbReference type="PROSITE" id="PS50234">
    <property type="entry name" value="VWFA"/>
    <property type="match status" value="1"/>
</dbReference>
<sequence length="1963" mass="224081">MALNSDISKTSMRFRRWGIESTRTDWLTDACIQCSSLVWLKVINRDYVDALKKPIRSKYSQGLFVQYPSKNGIIYNISASLQKLQSVEKVILKVVNLFKQRLEWLTSGSRCIFGVIHESRIIIIIDGNAEIADEFDDVKALIELVVHEQLTHVTKYNIIRSSDMVQCWQQSVLEVNASSIEQSLEWIRKMPHNPSTTPTSTAEAILTALSDDQLEAIYLVAFNKSYDAAKEILKTKISNRGKPIHVVAYNCHDTESVKFYKEFAASMSGNFHNFLDCDRSFDSLMESLSLRQRRQSNQSDSSIKSTRNPLYNREPNGNRKDMEIREDILVIWEELEQARHVLAEIQALQHEVKDPKIMTRLMSDQKVDDNQNVPVKLIETNSEQQCDDEDVISSVEYLKRQGLVIKGLSFYDFLSKVAFKHCDGVENIQKPPEEEGSGDAVKSPKLINAKYCDRFVHVRWKDGTIVHVHVSGDIYREYERKMRAALKMYNTRIDWLLRGSRELFGTIIEDQITILVDTSSSMRPRISLVKDKLHLLLQEQLIKKKKFNIIKFSTNAAAWRDNMADVTDQNLLNAWQWIKGLAIGGSTNTLAALKLALGDPGVQGIYLLTDGRPDQPPDTVLSQIQLYKPIPVHTISFNCNDSDANEFLSKLAYETGGRFHYYTLDGEVRVDESGLKSYESQDTSLLRKEIQAGEQYLARLTRIRNECIQLEWNNKHKSRMTSSRPASAENDHNTSSTQKQTSKRNLRNIVKESSTEITQTRTSKLRAQYSIDRANKEDSDWILPESRQMLNAQREKLRDNGSISVRGMELYMTNMSFFLFRWISKYGLVAKKLTIIDALAPSVIRHNPKHIPIINKDVMSKVFDEVMTVFHANPVKPNELKLINPLGVDLDGYEKRLLNAIDLYERKLNGLVWEAIDDTERSNYQDYHSDDPPSFGEYRESMMVALQRLEFPVSLEDIELLEEEIRQANIYLQQAKDLKLIAAKNSKSKDHDQNTKRPVKVSAMVKGQRVVARSSSDGFYYAGTVIQSSSIRRAEIEFDNLDIQVIPTRFIISVGGAQPNPFLQISDYVLVRTLAPDQQRYRYIPGIVQSIPNKELPNEMRYYAVVAYNGRKLAGPRNALIKIAKSRYAFTCRYITGFESSSKWQSSGGGRDALSEWKTDSIAISGADHDENIPHNHDDNADEGRTSANDKSSSSASSSRTGSLSSSNSSNSGRKSSSVKNLSDPQHHSVNRDGSESDSSSSTSDASSLVNLAENEKSNTKDDDNNLTDIYNESRNHSPYIQSFESKLDDFQNRIQQQEIVYMEKLEAFIEQSKVAKNDQLQEKLVENQNKQIELQQQLQEHQNRLLDEQQKFQQRYNELYNLQRQQLEHTNIASVQRDAAATSHIVVKDTETQTPRDNHHGNTDQLNDSFFNLSTQFNDANQAHQLKNNHRDEYQMQQGDKQDDVRDGSIDSSRGGLENKLAQNSTYTVHDGQGNQCFEHNNNISRQNESNHDDINTTDNRFDHQQKSDENDQFKSDHNVNLSQDQDFFQDQQHLDGDQSEPDQQNKALDDQDSHHNDTIESAHSDNESLKGWIGAPRHGSGQSLKVDGQDVDEPGNTLEETSFKDADIVIMDHEEPALIVHENGRGFLLSRKPPTEVMKPFGKSILKSGEEVLSRWSEEGWYYRGTILQYLENGHYVVQDEFGDTEVISRIDIISDDDDDERQLKTGDAIIGLHPSYNSSYAPGVILAVAVDYSVHVRFYDLKEAHLPREEVYYISNGVFERDVAYIQEKEDQWINRPVVARNDKDGYYHLGRVHAKASLGRQYLIQWAEEGFSVQSAHAIFGELSKKCKLNVGDYVLAIVDPVEIMYLPGQVVKRIGKVLVVAFCNDEIRDDVEEDKCFPLSSNYYEEAAVHFKSVSNKQKHSEKKSTRFEDKQANEIVESGSSSDSSDDKRYTYFARQSFRTSERAISSRGDGFNTYMF</sequence>
<gene>
    <name evidence="5" type="ORF">TRIADDRAFT_56355</name>
</gene>
<dbReference type="RefSeq" id="XP_002112821.1">
    <property type="nucleotide sequence ID" value="XM_002112785.1"/>
</dbReference>
<dbReference type="InParanoid" id="B3RXW6"/>
<feature type="region of interest" description="Disordered" evidence="2">
    <location>
        <begin position="1907"/>
        <end position="1933"/>
    </location>
</feature>
<dbReference type="CTD" id="6754034"/>
<evidence type="ECO:0000256" key="2">
    <source>
        <dbReference type="SAM" id="MobiDB-lite"/>
    </source>
</evidence>
<dbReference type="PANTHER" id="PTHR46785:SF1">
    <property type="entry name" value="VON WILLEBRAND FACTOR A DOMAIN-CONTAINING PROTEIN 3B"/>
    <property type="match status" value="1"/>
</dbReference>
<dbReference type="InterPro" id="IPR002999">
    <property type="entry name" value="Tudor"/>
</dbReference>
<keyword evidence="6" id="KW-1185">Reference proteome</keyword>
<feature type="region of interest" description="Disordered" evidence="2">
    <location>
        <begin position="1535"/>
        <end position="1602"/>
    </location>
</feature>
<feature type="region of interest" description="Disordered" evidence="2">
    <location>
        <begin position="291"/>
        <end position="318"/>
    </location>
</feature>
<protein>
    <recommendedName>
        <fullName evidence="7">VWFA domain-containing protein</fullName>
    </recommendedName>
</protein>
<feature type="compositionally biased region" description="Low complexity" evidence="2">
    <location>
        <begin position="1237"/>
        <end position="1248"/>
    </location>
</feature>
<dbReference type="Pfam" id="PF13768">
    <property type="entry name" value="VWA_3"/>
    <property type="match status" value="2"/>
</dbReference>
<keyword evidence="1" id="KW-0175">Coiled coil</keyword>
<feature type="region of interest" description="Disordered" evidence="2">
    <location>
        <begin position="1166"/>
        <end position="1274"/>
    </location>
</feature>
<dbReference type="EMBL" id="DS985245">
    <property type="protein sequence ID" value="EDV24931.1"/>
    <property type="molecule type" value="Genomic_DNA"/>
</dbReference>
<dbReference type="STRING" id="10228.B3RXW6"/>
<dbReference type="SUPFAM" id="SSF63748">
    <property type="entry name" value="Tudor/PWWP/MBT"/>
    <property type="match status" value="1"/>
</dbReference>
<feature type="domain" description="VWFA" evidence="3">
    <location>
        <begin position="511"/>
        <end position="690"/>
    </location>
</feature>
<feature type="compositionally biased region" description="Basic and acidic residues" evidence="2">
    <location>
        <begin position="1549"/>
        <end position="1570"/>
    </location>
</feature>
<dbReference type="PANTHER" id="PTHR46785">
    <property type="entry name" value="VON WILLEBRAND FACTOR A DOMAIN-CONTAINING PROTEIN 3B"/>
    <property type="match status" value="1"/>
</dbReference>
<dbReference type="InterPro" id="IPR002035">
    <property type="entry name" value="VWF_A"/>
</dbReference>
<reference evidence="5 6" key="1">
    <citation type="journal article" date="2008" name="Nature">
        <title>The Trichoplax genome and the nature of placozoans.</title>
        <authorList>
            <person name="Srivastava M."/>
            <person name="Begovic E."/>
            <person name="Chapman J."/>
            <person name="Putnam N.H."/>
            <person name="Hellsten U."/>
            <person name="Kawashima T."/>
            <person name="Kuo A."/>
            <person name="Mitros T."/>
            <person name="Salamov A."/>
            <person name="Carpenter M.L."/>
            <person name="Signorovitch A.Y."/>
            <person name="Moreno M.A."/>
            <person name="Kamm K."/>
            <person name="Grimwood J."/>
            <person name="Schmutz J."/>
            <person name="Shapiro H."/>
            <person name="Grigoriev I.V."/>
            <person name="Buss L.W."/>
            <person name="Schierwater B."/>
            <person name="Dellaporta S.L."/>
            <person name="Rokhsar D.S."/>
        </authorList>
    </citation>
    <scope>NUCLEOTIDE SEQUENCE [LARGE SCALE GENOMIC DNA]</scope>
    <source>
        <strain evidence="5 6">Grell-BS-1999</strain>
    </source>
</reference>
<dbReference type="KEGG" id="tad:TRIADDRAFT_56355"/>
<feature type="domain" description="Tudor" evidence="4">
    <location>
        <begin position="1647"/>
        <end position="1705"/>
    </location>
</feature>
<feature type="compositionally biased region" description="Basic and acidic residues" evidence="2">
    <location>
        <begin position="1254"/>
        <end position="1264"/>
    </location>
</feature>
<feature type="compositionally biased region" description="Basic and acidic residues" evidence="2">
    <location>
        <begin position="1225"/>
        <end position="1235"/>
    </location>
</feature>
<dbReference type="eggNOG" id="ENOG502QV6D">
    <property type="taxonomic scope" value="Eukaryota"/>
</dbReference>
<proteinExistence type="predicted"/>
<feature type="region of interest" description="Disordered" evidence="2">
    <location>
        <begin position="1435"/>
        <end position="1519"/>
    </location>
</feature>
<dbReference type="Gene3D" id="2.30.30.140">
    <property type="match status" value="2"/>
</dbReference>
<name>B3RXW6_TRIAD</name>
<dbReference type="InterPro" id="IPR032770">
    <property type="entry name" value="DUF4537"/>
</dbReference>
<dbReference type="CDD" id="cd00198">
    <property type="entry name" value="vWFA"/>
    <property type="match status" value="1"/>
</dbReference>
<dbReference type="Proteomes" id="UP000009022">
    <property type="component" value="Unassembled WGS sequence"/>
</dbReference>
<evidence type="ECO:0000256" key="1">
    <source>
        <dbReference type="SAM" id="Coils"/>
    </source>
</evidence>
<accession>B3RXW6</accession>
<dbReference type="CDD" id="cd04508">
    <property type="entry name" value="Tudor_SF"/>
    <property type="match status" value="1"/>
</dbReference>
<feature type="region of interest" description="Disordered" evidence="2">
    <location>
        <begin position="1391"/>
        <end position="1410"/>
    </location>
</feature>
<dbReference type="InterPro" id="IPR036465">
    <property type="entry name" value="vWFA_dom_sf"/>
</dbReference>
<dbReference type="OrthoDB" id="10021393at2759"/>
<evidence type="ECO:0000313" key="6">
    <source>
        <dbReference type="Proteomes" id="UP000009022"/>
    </source>
</evidence>
<evidence type="ECO:0008006" key="7">
    <source>
        <dbReference type="Google" id="ProtNLM"/>
    </source>
</evidence>
<feature type="compositionally biased region" description="Basic and acidic residues" evidence="2">
    <location>
        <begin position="1908"/>
        <end position="1918"/>
    </location>
</feature>
<feature type="compositionally biased region" description="Basic and acidic residues" evidence="2">
    <location>
        <begin position="1490"/>
        <end position="1519"/>
    </location>
</feature>
<feature type="compositionally biased region" description="Low complexity" evidence="2">
    <location>
        <begin position="291"/>
        <end position="302"/>
    </location>
</feature>
<dbReference type="Gene3D" id="3.40.50.410">
    <property type="entry name" value="von Willebrand factor, type A domain"/>
    <property type="match status" value="1"/>
</dbReference>
<feature type="compositionally biased region" description="Basic and acidic residues" evidence="2">
    <location>
        <begin position="1435"/>
        <end position="1450"/>
    </location>
</feature>
<dbReference type="PhylomeDB" id="B3RXW6"/>
<dbReference type="SUPFAM" id="SSF53300">
    <property type="entry name" value="vWA-like"/>
    <property type="match status" value="1"/>
</dbReference>
<evidence type="ECO:0000259" key="3">
    <source>
        <dbReference type="PROSITE" id="PS50234"/>
    </source>
</evidence>
<dbReference type="OMA" id="HRNTHEY"/>
<dbReference type="PROSITE" id="PS50304">
    <property type="entry name" value="TUDOR"/>
    <property type="match status" value="1"/>
</dbReference>
<dbReference type="Pfam" id="PF15057">
    <property type="entry name" value="DUF4537"/>
    <property type="match status" value="3"/>
</dbReference>
<feature type="region of interest" description="Disordered" evidence="2">
    <location>
        <begin position="716"/>
        <end position="745"/>
    </location>
</feature>
<evidence type="ECO:0000313" key="5">
    <source>
        <dbReference type="EMBL" id="EDV24931.1"/>
    </source>
</evidence>
<feature type="coiled-coil region" evidence="1">
    <location>
        <begin position="1281"/>
        <end position="1352"/>
    </location>
</feature>
<feature type="compositionally biased region" description="Polar residues" evidence="2">
    <location>
        <begin position="1462"/>
        <end position="1489"/>
    </location>
</feature>
<feature type="compositionally biased region" description="Basic and acidic residues" evidence="2">
    <location>
        <begin position="1391"/>
        <end position="1403"/>
    </location>
</feature>
<dbReference type="HOGENOM" id="CLU_236424_0_0_1"/>